<dbReference type="GO" id="GO:0006397">
    <property type="term" value="P:mRNA processing"/>
    <property type="evidence" value="ECO:0007669"/>
    <property type="project" value="UniProtKB-KW"/>
</dbReference>
<keyword evidence="11" id="KW-1185">Reference proteome</keyword>
<dbReference type="PANTHER" id="PTHR10682:SF10">
    <property type="entry name" value="POLYNUCLEOTIDE ADENYLYLTRANSFERASE"/>
    <property type="match status" value="1"/>
</dbReference>
<name>A0A914MH50_MELIC</name>
<evidence type="ECO:0000256" key="5">
    <source>
        <dbReference type="ARBA" id="ARBA00022679"/>
    </source>
</evidence>
<dbReference type="PANTHER" id="PTHR10682">
    <property type="entry name" value="POLY A POLYMERASE"/>
    <property type="match status" value="1"/>
</dbReference>
<keyword evidence="8" id="KW-0539">Nucleus</keyword>
<comment type="catalytic activity">
    <reaction evidence="9">
        <text>RNA(n) + ATP = RNA(n)-3'-adenine ribonucleotide + diphosphate</text>
        <dbReference type="Rhea" id="RHEA:11332"/>
        <dbReference type="Rhea" id="RHEA-COMP:14527"/>
        <dbReference type="Rhea" id="RHEA-COMP:17347"/>
        <dbReference type="ChEBI" id="CHEBI:30616"/>
        <dbReference type="ChEBI" id="CHEBI:33019"/>
        <dbReference type="ChEBI" id="CHEBI:140395"/>
        <dbReference type="ChEBI" id="CHEBI:173115"/>
        <dbReference type="EC" id="2.7.7.19"/>
    </reaction>
</comment>
<evidence type="ECO:0000256" key="9">
    <source>
        <dbReference type="ARBA" id="ARBA00048830"/>
    </source>
</evidence>
<keyword evidence="6" id="KW-0547">Nucleotide-binding</keyword>
<protein>
    <recommendedName>
        <fullName evidence="3">polynucleotide adenylyltransferase</fullName>
        <ecNumber evidence="3">2.7.7.19</ecNumber>
    </recommendedName>
</protein>
<dbReference type="SUPFAM" id="SSF81631">
    <property type="entry name" value="PAP/OAS1 substrate-binding domain"/>
    <property type="match status" value="1"/>
</dbReference>
<proteinExistence type="inferred from homology"/>
<organism evidence="11 12">
    <name type="scientific">Meloidogyne incognita</name>
    <name type="common">Southern root-knot nematode worm</name>
    <name type="synonym">Oxyuris incognita</name>
    <dbReference type="NCBI Taxonomy" id="6306"/>
    <lineage>
        <taxon>Eukaryota</taxon>
        <taxon>Metazoa</taxon>
        <taxon>Ecdysozoa</taxon>
        <taxon>Nematoda</taxon>
        <taxon>Chromadorea</taxon>
        <taxon>Rhabditida</taxon>
        <taxon>Tylenchina</taxon>
        <taxon>Tylenchomorpha</taxon>
        <taxon>Tylenchoidea</taxon>
        <taxon>Meloidogynidae</taxon>
        <taxon>Meloidogyninae</taxon>
        <taxon>Meloidogyne</taxon>
        <taxon>Meloidogyne incognita group</taxon>
    </lineage>
</organism>
<evidence type="ECO:0000256" key="1">
    <source>
        <dbReference type="ARBA" id="ARBA00004123"/>
    </source>
</evidence>
<dbReference type="AlphaFoldDB" id="A0A914MH50"/>
<evidence type="ECO:0000256" key="6">
    <source>
        <dbReference type="ARBA" id="ARBA00022741"/>
    </source>
</evidence>
<dbReference type="InterPro" id="IPR007012">
    <property type="entry name" value="PolA_pol_cen_dom"/>
</dbReference>
<dbReference type="WBParaSite" id="Minc3s01884g26951">
    <property type="protein sequence ID" value="Minc3s01884g26951"/>
    <property type="gene ID" value="Minc3s01884g26951"/>
</dbReference>
<accession>A0A914MH50</accession>
<reference evidence="12" key="1">
    <citation type="submission" date="2022-11" db="UniProtKB">
        <authorList>
            <consortium name="WormBaseParasite"/>
        </authorList>
    </citation>
    <scope>IDENTIFICATION</scope>
</reference>
<evidence type="ECO:0000256" key="7">
    <source>
        <dbReference type="ARBA" id="ARBA00022840"/>
    </source>
</evidence>
<dbReference type="SUPFAM" id="SSF81301">
    <property type="entry name" value="Nucleotidyltransferase"/>
    <property type="match status" value="1"/>
</dbReference>
<dbReference type="Pfam" id="PF04928">
    <property type="entry name" value="PAP_central"/>
    <property type="match status" value="1"/>
</dbReference>
<evidence type="ECO:0000256" key="2">
    <source>
        <dbReference type="ARBA" id="ARBA00010912"/>
    </source>
</evidence>
<sequence>MLDQQFMDNTLRNEMDRFNSENKLITKVSNEKWKNFNLYEILNQFYNEFEGDERANKNNNNGEKKEIIKIDNGKDDGNDDGELREYLDKIYYLDDDVKAKRNEAIQWIEKQVKMWLNKQCSSVGIKYQADYSMIVGGSSLLETATADSDLDIIFLLPNRCLIPNVVKECNECKANFNSGRFCQEHDFIFGEGVDTFNSTIKLLENDMEDLKVNSIPYGRVPLIEIEYKNIEIDIMFAINASKINTSYGDLTNYTSRKIILDNLRKIDMLIEEMVNADERKVLTKSVIILAGYRIAYRLKYFLIDDGRRPIFTNLLRTIKLWAKKNEIYSNMFGYLSGTILTIMCSKIILIYTSENLLVLIKKFFFTFANWDWPMPVLVEPLNPKQQLNSKEDINLRPWEITDIDPSNGHEGDQMPVISPLYPEQNTAYNVNLNTRKLITKIMKEGL</sequence>
<dbReference type="EC" id="2.7.7.19" evidence="3"/>
<evidence type="ECO:0000313" key="11">
    <source>
        <dbReference type="Proteomes" id="UP000887563"/>
    </source>
</evidence>
<comment type="subcellular location">
    <subcellularLocation>
        <location evidence="1">Nucleus</location>
    </subcellularLocation>
</comment>
<feature type="domain" description="Poly(A) polymerase central" evidence="10">
    <location>
        <begin position="311"/>
        <end position="445"/>
    </location>
</feature>
<dbReference type="InterPro" id="IPR043519">
    <property type="entry name" value="NT_sf"/>
</dbReference>
<dbReference type="Gene3D" id="3.30.460.10">
    <property type="entry name" value="Beta Polymerase, domain 2"/>
    <property type="match status" value="1"/>
</dbReference>
<evidence type="ECO:0000259" key="10">
    <source>
        <dbReference type="Pfam" id="PF04928"/>
    </source>
</evidence>
<dbReference type="GO" id="GO:0005524">
    <property type="term" value="F:ATP binding"/>
    <property type="evidence" value="ECO:0007669"/>
    <property type="project" value="UniProtKB-KW"/>
</dbReference>
<dbReference type="GO" id="GO:1990817">
    <property type="term" value="F:poly(A) RNA polymerase activity"/>
    <property type="evidence" value="ECO:0007669"/>
    <property type="project" value="UniProtKB-EC"/>
</dbReference>
<keyword evidence="7" id="KW-0067">ATP-binding</keyword>
<comment type="similarity">
    <text evidence="2">Belongs to the poly(A) polymerase family.</text>
</comment>
<dbReference type="Gene3D" id="1.10.1410.10">
    <property type="match status" value="1"/>
</dbReference>
<evidence type="ECO:0000256" key="3">
    <source>
        <dbReference type="ARBA" id="ARBA00012388"/>
    </source>
</evidence>
<keyword evidence="4" id="KW-0507">mRNA processing</keyword>
<keyword evidence="5" id="KW-0808">Transferase</keyword>
<evidence type="ECO:0000313" key="12">
    <source>
        <dbReference type="WBParaSite" id="Minc3s01884g26951"/>
    </source>
</evidence>
<dbReference type="Proteomes" id="UP000887563">
    <property type="component" value="Unplaced"/>
</dbReference>
<evidence type="ECO:0000256" key="8">
    <source>
        <dbReference type="ARBA" id="ARBA00023242"/>
    </source>
</evidence>
<evidence type="ECO:0000256" key="4">
    <source>
        <dbReference type="ARBA" id="ARBA00022664"/>
    </source>
</evidence>
<dbReference type="GO" id="GO:0005634">
    <property type="term" value="C:nucleus"/>
    <property type="evidence" value="ECO:0007669"/>
    <property type="project" value="UniProtKB-SubCell"/>
</dbReference>